<protein>
    <submittedName>
        <fullName evidence="1">Uncharacterized protein</fullName>
    </submittedName>
</protein>
<keyword evidence="2" id="KW-1185">Reference proteome</keyword>
<sequence>MTKPSRKKHEARLIELTQQVSQGEEQLGKITRQAEAARLYLSLIQRRRELQASMYLFEIERNTRLASECSEKMRQYGDKNHPEYQSLMLDKAGHDCAIASMQESLKMVSKDGVDFAMPALQYFDKGSAEKEIDALDTQIRQIGAVNLGAIEQLTTFEAAHSQRKIELSELNAKMSELANKA</sequence>
<dbReference type="Proteomes" id="UP000095392">
    <property type="component" value="Unassembled WGS sequence"/>
</dbReference>
<dbReference type="AlphaFoldDB" id="A0AB36FNC1"/>
<comment type="caution">
    <text evidence="1">The sequence shown here is derived from an EMBL/GenBank/DDBJ whole genome shotgun (WGS) entry which is preliminary data.</text>
</comment>
<dbReference type="RefSeq" id="WP_069945323.1">
    <property type="nucleotide sequence ID" value="NZ_MIPW01000063.1"/>
</dbReference>
<reference evidence="1 2" key="1">
    <citation type="submission" date="2016-09" db="EMBL/GenBank/DDBJ databases">
        <title>Draft Genome Sequence of four Alteromonas macleodii strains isolated from copper coupons and grown long-term at elevated copper levels.</title>
        <authorList>
            <person name="Cusick K."/>
            <person name="Dale J."/>
            <person name="Little B."/>
            <person name="Biffinger J."/>
        </authorList>
    </citation>
    <scope>NUCLEOTIDE SEQUENCE [LARGE SCALE GENOMIC DNA]</scope>
    <source>
        <strain evidence="1 2">KCP01</strain>
    </source>
</reference>
<proteinExistence type="predicted"/>
<name>A0AB36FNC1_ALTMA</name>
<dbReference type="EMBL" id="MIPY01000058">
    <property type="protein sequence ID" value="OES24816.1"/>
    <property type="molecule type" value="Genomic_DNA"/>
</dbReference>
<evidence type="ECO:0000313" key="2">
    <source>
        <dbReference type="Proteomes" id="UP000095392"/>
    </source>
</evidence>
<gene>
    <name evidence="1" type="ORF">BFV95_4575</name>
</gene>
<organism evidence="1 2">
    <name type="scientific">Alteromonas macleodii</name>
    <name type="common">Pseudoalteromonas macleodii</name>
    <dbReference type="NCBI Taxonomy" id="28108"/>
    <lineage>
        <taxon>Bacteria</taxon>
        <taxon>Pseudomonadati</taxon>
        <taxon>Pseudomonadota</taxon>
        <taxon>Gammaproteobacteria</taxon>
        <taxon>Alteromonadales</taxon>
        <taxon>Alteromonadaceae</taxon>
        <taxon>Alteromonas/Salinimonas group</taxon>
        <taxon>Alteromonas</taxon>
    </lineage>
</organism>
<accession>A0AB36FNC1</accession>
<evidence type="ECO:0000313" key="1">
    <source>
        <dbReference type="EMBL" id="OES24816.1"/>
    </source>
</evidence>